<gene>
    <name evidence="1" type="ORF">GKD67_10055</name>
</gene>
<name>A0A7K0GUG6_PARDI</name>
<organism evidence="1 2">
    <name type="scientific">Parabacteroides distasonis</name>
    <dbReference type="NCBI Taxonomy" id="823"/>
    <lineage>
        <taxon>Bacteria</taxon>
        <taxon>Pseudomonadati</taxon>
        <taxon>Bacteroidota</taxon>
        <taxon>Bacteroidia</taxon>
        <taxon>Bacteroidales</taxon>
        <taxon>Tannerellaceae</taxon>
        <taxon>Parabacteroides</taxon>
    </lineage>
</organism>
<reference evidence="1 2" key="1">
    <citation type="journal article" date="2019" name="Nat. Med.">
        <title>A library of human gut bacterial isolates paired with longitudinal multiomics data enables mechanistic microbiome research.</title>
        <authorList>
            <person name="Poyet M."/>
            <person name="Groussin M."/>
            <person name="Gibbons S.M."/>
            <person name="Avila-Pacheco J."/>
            <person name="Jiang X."/>
            <person name="Kearney S.M."/>
            <person name="Perrotta A.R."/>
            <person name="Berdy B."/>
            <person name="Zhao S."/>
            <person name="Lieberman T.D."/>
            <person name="Swanson P.K."/>
            <person name="Smith M."/>
            <person name="Roesemann S."/>
            <person name="Alexander J.E."/>
            <person name="Rich S.A."/>
            <person name="Livny J."/>
            <person name="Vlamakis H."/>
            <person name="Clish C."/>
            <person name="Bullock K."/>
            <person name="Deik A."/>
            <person name="Scott J."/>
            <person name="Pierce K.A."/>
            <person name="Xavier R.J."/>
            <person name="Alm E.J."/>
        </authorList>
    </citation>
    <scope>NUCLEOTIDE SEQUENCE [LARGE SCALE GENOMIC DNA]</scope>
    <source>
        <strain evidence="1 2">BIOML-A9</strain>
    </source>
</reference>
<dbReference type="Proteomes" id="UP000461276">
    <property type="component" value="Unassembled WGS sequence"/>
</dbReference>
<dbReference type="AlphaFoldDB" id="A0A7K0GUG6"/>
<comment type="caution">
    <text evidence="1">The sequence shown here is derived from an EMBL/GenBank/DDBJ whole genome shotgun (WGS) entry which is preliminary data.</text>
</comment>
<proteinExistence type="predicted"/>
<accession>A0A7K0GUG6</accession>
<dbReference type="EMBL" id="WKMY01000005">
    <property type="protein sequence ID" value="MRY93563.1"/>
    <property type="molecule type" value="Genomic_DNA"/>
</dbReference>
<evidence type="ECO:0000313" key="1">
    <source>
        <dbReference type="EMBL" id="MRY93563.1"/>
    </source>
</evidence>
<sequence>MNIPEQVIKEAGNMMEQYGGNLEYLGDVDGQKAWLLRLPDDLVIGFPFLYLYKDGEAIEITGPSVFDFIGLYVKDVEEVEVE</sequence>
<dbReference type="RefSeq" id="WP_005647426.1">
    <property type="nucleotide sequence ID" value="NZ_CP103162.1"/>
</dbReference>
<evidence type="ECO:0000313" key="2">
    <source>
        <dbReference type="Proteomes" id="UP000461276"/>
    </source>
</evidence>
<evidence type="ECO:0008006" key="3">
    <source>
        <dbReference type="Google" id="ProtNLM"/>
    </source>
</evidence>
<protein>
    <recommendedName>
        <fullName evidence="3">DUF3298 domain-containing protein</fullName>
    </recommendedName>
</protein>